<dbReference type="GO" id="GO:0005737">
    <property type="term" value="C:cytoplasm"/>
    <property type="evidence" value="ECO:0007669"/>
    <property type="project" value="TreeGrafter"/>
</dbReference>
<evidence type="ECO:0000256" key="6">
    <source>
        <dbReference type="ARBA" id="ARBA00023239"/>
    </source>
</evidence>
<evidence type="ECO:0000256" key="1">
    <source>
        <dbReference type="ARBA" id="ARBA00001353"/>
    </source>
</evidence>
<name>A0A382CKY9_9ZZZZ</name>
<comment type="pathway">
    <text evidence="2">Cofactor biosynthesis; tetrahydrofolate biosynthesis; 2-amino-4-hydroxy-6-hydroxymethyl-7,8-dihydropteridine diphosphate from 7,8-dihydroneopterin triphosphate: step 3/4.</text>
</comment>
<dbReference type="NCBIfam" id="TIGR00526">
    <property type="entry name" value="folB_dom"/>
    <property type="match status" value="1"/>
</dbReference>
<protein>
    <recommendedName>
        <fullName evidence="4">dihydroneopterin aldolase</fullName>
        <ecNumber evidence="4">4.1.2.25</ecNumber>
    </recommendedName>
    <alternativeName>
        <fullName evidence="7">7,8-dihydroneopterin aldolase</fullName>
    </alternativeName>
</protein>
<dbReference type="AlphaFoldDB" id="A0A382CKY9"/>
<evidence type="ECO:0000256" key="3">
    <source>
        <dbReference type="ARBA" id="ARBA00005708"/>
    </source>
</evidence>
<feature type="domain" description="Dihydroneopterin aldolase/epimerase" evidence="8">
    <location>
        <begin position="1"/>
        <end position="89"/>
    </location>
</feature>
<dbReference type="InterPro" id="IPR006156">
    <property type="entry name" value="Dihydroneopterin_aldolase"/>
</dbReference>
<reference evidence="9" key="1">
    <citation type="submission" date="2018-05" db="EMBL/GenBank/DDBJ databases">
        <authorList>
            <person name="Lanie J.A."/>
            <person name="Ng W.-L."/>
            <person name="Kazmierczak K.M."/>
            <person name="Andrzejewski T.M."/>
            <person name="Davidsen T.M."/>
            <person name="Wayne K.J."/>
            <person name="Tettelin H."/>
            <person name="Glass J.I."/>
            <person name="Rusch D."/>
            <person name="Podicherti R."/>
            <person name="Tsui H.-C.T."/>
            <person name="Winkler M.E."/>
        </authorList>
    </citation>
    <scope>NUCLEOTIDE SEQUENCE</scope>
</reference>
<dbReference type="GO" id="GO:0046656">
    <property type="term" value="P:folic acid biosynthetic process"/>
    <property type="evidence" value="ECO:0007669"/>
    <property type="project" value="UniProtKB-KW"/>
</dbReference>
<keyword evidence="6" id="KW-0456">Lyase</keyword>
<comment type="similarity">
    <text evidence="3">Belongs to the DHNA family.</text>
</comment>
<dbReference type="InterPro" id="IPR043133">
    <property type="entry name" value="GTP-CH-I_C/QueF"/>
</dbReference>
<evidence type="ECO:0000256" key="4">
    <source>
        <dbReference type="ARBA" id="ARBA00013043"/>
    </source>
</evidence>
<sequence>RLDVKIEADLQKASVSDNIEHTVDYSHIVDVIRKLVEGPPYSLLEALAGSLSDHLLELPLVEAVSIKIMKPNVDLNNGKIDYASISIYRSNRV</sequence>
<feature type="non-terminal residue" evidence="9">
    <location>
        <position position="1"/>
    </location>
</feature>
<dbReference type="SUPFAM" id="SSF55620">
    <property type="entry name" value="Tetrahydrobiopterin biosynthesis enzymes-like"/>
    <property type="match status" value="1"/>
</dbReference>
<dbReference type="PANTHER" id="PTHR42844:SF1">
    <property type="entry name" value="DIHYDRONEOPTERIN ALDOLASE 1-RELATED"/>
    <property type="match status" value="1"/>
</dbReference>
<accession>A0A382CKY9</accession>
<evidence type="ECO:0000256" key="5">
    <source>
        <dbReference type="ARBA" id="ARBA00022909"/>
    </source>
</evidence>
<dbReference type="GO" id="GO:0004150">
    <property type="term" value="F:dihydroneopterin aldolase activity"/>
    <property type="evidence" value="ECO:0007669"/>
    <property type="project" value="UniProtKB-EC"/>
</dbReference>
<comment type="catalytic activity">
    <reaction evidence="1">
        <text>7,8-dihydroneopterin = 6-hydroxymethyl-7,8-dihydropterin + glycolaldehyde</text>
        <dbReference type="Rhea" id="RHEA:10540"/>
        <dbReference type="ChEBI" id="CHEBI:17001"/>
        <dbReference type="ChEBI" id="CHEBI:17071"/>
        <dbReference type="ChEBI" id="CHEBI:44841"/>
        <dbReference type="EC" id="4.1.2.25"/>
    </reaction>
</comment>
<dbReference type="EMBL" id="UINC01035071">
    <property type="protein sequence ID" value="SVB26888.1"/>
    <property type="molecule type" value="Genomic_DNA"/>
</dbReference>
<dbReference type="InterPro" id="IPR006157">
    <property type="entry name" value="FolB_dom"/>
</dbReference>
<evidence type="ECO:0000259" key="8">
    <source>
        <dbReference type="SMART" id="SM00905"/>
    </source>
</evidence>
<evidence type="ECO:0000313" key="9">
    <source>
        <dbReference type="EMBL" id="SVB26888.1"/>
    </source>
</evidence>
<evidence type="ECO:0000256" key="2">
    <source>
        <dbReference type="ARBA" id="ARBA00005013"/>
    </source>
</evidence>
<organism evidence="9">
    <name type="scientific">marine metagenome</name>
    <dbReference type="NCBI Taxonomy" id="408172"/>
    <lineage>
        <taxon>unclassified sequences</taxon>
        <taxon>metagenomes</taxon>
        <taxon>ecological metagenomes</taxon>
    </lineage>
</organism>
<evidence type="ECO:0000256" key="7">
    <source>
        <dbReference type="ARBA" id="ARBA00032903"/>
    </source>
</evidence>
<proteinExistence type="inferred from homology"/>
<dbReference type="PANTHER" id="PTHR42844">
    <property type="entry name" value="DIHYDRONEOPTERIN ALDOLASE 1-RELATED"/>
    <property type="match status" value="1"/>
</dbReference>
<dbReference type="Pfam" id="PF02152">
    <property type="entry name" value="FolB"/>
    <property type="match status" value="1"/>
</dbReference>
<dbReference type="EC" id="4.1.2.25" evidence="4"/>
<dbReference type="Gene3D" id="3.30.1130.10">
    <property type="match status" value="1"/>
</dbReference>
<keyword evidence="5" id="KW-0289">Folate biosynthesis</keyword>
<dbReference type="SMART" id="SM00905">
    <property type="entry name" value="FolB"/>
    <property type="match status" value="1"/>
</dbReference>
<gene>
    <name evidence="9" type="ORF">METZ01_LOCUS179742</name>
</gene>